<dbReference type="KEGG" id="slim:SCL_2503"/>
<keyword evidence="3" id="KW-1185">Reference proteome</keyword>
<dbReference type="OrthoDB" id="8819895at2"/>
<dbReference type="Proteomes" id="UP000243180">
    <property type="component" value="Chromosome"/>
</dbReference>
<organism evidence="2 3">
    <name type="scientific">Sulfuricaulis limicola</name>
    <dbReference type="NCBI Taxonomy" id="1620215"/>
    <lineage>
        <taxon>Bacteria</taxon>
        <taxon>Pseudomonadati</taxon>
        <taxon>Pseudomonadota</taxon>
        <taxon>Gammaproteobacteria</taxon>
        <taxon>Acidiferrobacterales</taxon>
        <taxon>Acidiferrobacteraceae</taxon>
        <taxon>Sulfuricaulis</taxon>
    </lineage>
</organism>
<evidence type="ECO:0000313" key="2">
    <source>
        <dbReference type="EMBL" id="BAV34780.1"/>
    </source>
</evidence>
<proteinExistence type="predicted"/>
<evidence type="ECO:0000313" key="3">
    <source>
        <dbReference type="Proteomes" id="UP000243180"/>
    </source>
</evidence>
<gene>
    <name evidence="2" type="ORF">SCL_2503</name>
</gene>
<keyword evidence="1" id="KW-0732">Signal</keyword>
<dbReference type="InParanoid" id="A0A1B4XJ04"/>
<accession>A0A1B4XJ04</accession>
<dbReference type="RefSeq" id="WP_096361487.1">
    <property type="nucleotide sequence ID" value="NZ_AP014879.1"/>
</dbReference>
<protein>
    <recommendedName>
        <fullName evidence="4">PsbP C-terminal domain-containing protein</fullName>
    </recommendedName>
</protein>
<feature type="signal peptide" evidence="1">
    <location>
        <begin position="1"/>
        <end position="18"/>
    </location>
</feature>
<evidence type="ECO:0000256" key="1">
    <source>
        <dbReference type="SAM" id="SignalP"/>
    </source>
</evidence>
<dbReference type="EMBL" id="AP014879">
    <property type="protein sequence ID" value="BAV34780.1"/>
    <property type="molecule type" value="Genomic_DNA"/>
</dbReference>
<evidence type="ECO:0008006" key="4">
    <source>
        <dbReference type="Google" id="ProtNLM"/>
    </source>
</evidence>
<name>A0A1B4XJ04_9GAMM</name>
<feature type="chain" id="PRO_5008572590" description="PsbP C-terminal domain-containing protein" evidence="1">
    <location>
        <begin position="19"/>
        <end position="190"/>
    </location>
</feature>
<reference evidence="2 3" key="1">
    <citation type="submission" date="2015-05" db="EMBL/GenBank/DDBJ databases">
        <title>Complete genome sequence of a sulfur-oxidizing gammaproteobacterium strain HA5.</title>
        <authorList>
            <person name="Miura A."/>
            <person name="Kojima H."/>
            <person name="Fukui M."/>
        </authorList>
    </citation>
    <scope>NUCLEOTIDE SEQUENCE [LARGE SCALE GENOMIC DNA]</scope>
    <source>
        <strain evidence="2 3">HA5</strain>
    </source>
</reference>
<sequence>MQIAILLLTLSLSLSVFAEEANIRQYELRDGNSIELKIPTSWKSELKDGPQIPYATITLQPRTGTSFDILISPIVFRGNDASSLSAKDIRRRVQAGIDVIRDRAVEKEVEVKKLNGATGPGYYYTVTDRAPKSGEYKYMTSGMVRVGDLAVSFTVLTNDGQQKVVDEALAMMRNANHYRRNQNTQRSARK</sequence>
<dbReference type="AlphaFoldDB" id="A0A1B4XJ04"/>